<feature type="transmembrane region" description="Helical" evidence="1">
    <location>
        <begin position="16"/>
        <end position="37"/>
    </location>
</feature>
<feature type="non-terminal residue" evidence="2">
    <location>
        <position position="39"/>
    </location>
</feature>
<evidence type="ECO:0000313" key="3">
    <source>
        <dbReference type="Proteomes" id="UP000257559"/>
    </source>
</evidence>
<dbReference type="AlphaFoldDB" id="A0A3B0QEC0"/>
<name>A0A3B0QEC0_9BACT</name>
<sequence>MINLDDKKKQIIKERVIPALIMAVVLIFALFILRFSFYW</sequence>
<dbReference type="KEGG" id="medw:NCTC10132_01385"/>
<organism evidence="2 3">
    <name type="scientific">Mycoplasmopsis edwardii</name>
    <dbReference type="NCBI Taxonomy" id="53558"/>
    <lineage>
        <taxon>Bacteria</taxon>
        <taxon>Bacillati</taxon>
        <taxon>Mycoplasmatota</taxon>
        <taxon>Mycoplasmoidales</taxon>
        <taxon>Metamycoplasmataceae</taxon>
        <taxon>Mycoplasmopsis</taxon>
    </lineage>
</organism>
<keyword evidence="1" id="KW-0472">Membrane</keyword>
<keyword evidence="3" id="KW-1185">Reference proteome</keyword>
<evidence type="ECO:0000256" key="1">
    <source>
        <dbReference type="SAM" id="Phobius"/>
    </source>
</evidence>
<protein>
    <submittedName>
        <fullName evidence="2">Uncharacterized protein</fullName>
    </submittedName>
</protein>
<proteinExistence type="predicted"/>
<keyword evidence="1" id="KW-1133">Transmembrane helix</keyword>
<evidence type="ECO:0000313" key="2">
    <source>
        <dbReference type="EMBL" id="SYV98013.1"/>
    </source>
</evidence>
<dbReference type="Proteomes" id="UP000257559">
    <property type="component" value="Chromosome"/>
</dbReference>
<gene>
    <name evidence="2" type="ORF">NCTC10132_01385</name>
</gene>
<reference evidence="3" key="1">
    <citation type="submission" date="2018-06" db="EMBL/GenBank/DDBJ databases">
        <authorList>
            <consortium name="Pathogen Informatics"/>
        </authorList>
    </citation>
    <scope>NUCLEOTIDE SEQUENCE [LARGE SCALE GENOMIC DNA]</scope>
    <source>
        <strain evidence="3">NCTC10132</strain>
    </source>
</reference>
<accession>A0A3B0QEC0</accession>
<keyword evidence="1" id="KW-0812">Transmembrane</keyword>
<dbReference type="EMBL" id="LS991951">
    <property type="protein sequence ID" value="SYV98013.1"/>
    <property type="molecule type" value="Genomic_DNA"/>
</dbReference>